<name>A0A2U8WM19_9HYPH</name>
<dbReference type="RefSeq" id="WP_109959510.1">
    <property type="nucleotide sequence ID" value="NZ_CP029553.1"/>
</dbReference>
<organism evidence="1 2">
    <name type="scientific">Methylobacterium terrae</name>
    <dbReference type="NCBI Taxonomy" id="2202827"/>
    <lineage>
        <taxon>Bacteria</taxon>
        <taxon>Pseudomonadati</taxon>
        <taxon>Pseudomonadota</taxon>
        <taxon>Alphaproteobacteria</taxon>
        <taxon>Hyphomicrobiales</taxon>
        <taxon>Methylobacteriaceae</taxon>
        <taxon>Methylobacterium</taxon>
    </lineage>
</organism>
<accession>A0A2U8WM19</accession>
<protein>
    <submittedName>
        <fullName evidence="1">Uncharacterized protein</fullName>
    </submittedName>
</protein>
<dbReference type="KEGG" id="mtea:DK419_13340"/>
<dbReference type="AlphaFoldDB" id="A0A2U8WM19"/>
<evidence type="ECO:0000313" key="1">
    <source>
        <dbReference type="EMBL" id="AWN47179.1"/>
    </source>
</evidence>
<gene>
    <name evidence="1" type="ORF">DK419_13340</name>
</gene>
<proteinExistence type="predicted"/>
<dbReference type="Proteomes" id="UP000245444">
    <property type="component" value="Chromosome"/>
</dbReference>
<reference evidence="1 2" key="1">
    <citation type="submission" date="2018-05" db="EMBL/GenBank/DDBJ databases">
        <title>Complete Genome Sequence of Methylobacterium sp. 17Sr1-28.</title>
        <authorList>
            <person name="Srinivasan S."/>
        </authorList>
    </citation>
    <scope>NUCLEOTIDE SEQUENCE [LARGE SCALE GENOMIC DNA]</scope>
    <source>
        <strain evidence="1 2">17Sr1-28</strain>
    </source>
</reference>
<evidence type="ECO:0000313" key="2">
    <source>
        <dbReference type="Proteomes" id="UP000245444"/>
    </source>
</evidence>
<sequence>MADDVIFGVRPDAAGITILSAVGAARITIVPWGDRVMLAMSGPAGAVDEIVERDVARWLGRLLLDAAGEDRPAAKAET</sequence>
<dbReference type="EMBL" id="CP029553">
    <property type="protein sequence ID" value="AWN47179.1"/>
    <property type="molecule type" value="Genomic_DNA"/>
</dbReference>
<keyword evidence="2" id="KW-1185">Reference proteome</keyword>